<protein>
    <submittedName>
        <fullName evidence="2">Uncharacterized protein</fullName>
    </submittedName>
</protein>
<evidence type="ECO:0000313" key="3">
    <source>
        <dbReference type="Proteomes" id="UP000727490"/>
    </source>
</evidence>
<name>A0A951IWI0_9BACT</name>
<keyword evidence="1" id="KW-0732">Signal</keyword>
<dbReference type="AlphaFoldDB" id="A0A951IWI0"/>
<comment type="caution">
    <text evidence="2">The sequence shown here is derived from an EMBL/GenBank/DDBJ whole genome shotgun (WGS) entry which is preliminary data.</text>
</comment>
<dbReference type="Proteomes" id="UP000727490">
    <property type="component" value="Unassembled WGS sequence"/>
</dbReference>
<proteinExistence type="predicted"/>
<sequence length="459" mass="49380">MKSKAILFLLLFSIFFLNGAESFAQGIYSARGYWEESNKPIYKEIKTKQEMGEVLSEDELEYMNNYEVYLNTYFDRLSETEKDRYYEMRVSWDRESSNIKLPASAADPGEFEWRGRDRFVSIAYGFSYGLATVAVFEIDNVPAVGIPLIMGGLWALGPVINPKKFEDISRPVLRAGNTGRLLGWVYGGSLGLALAGESDSGGRIMAGLGALGSIGLGEWAFQKQKMENYSEGHIETLRHYGILGSWLAVSGLATFEVSNLNAYGAGILGGGILGLAIGNQQSKNYPYTLGDAENTTILSLIGTGLGFAIAVELLEESSSSAAFLIPAAGSILGTAFGHKAAKGVYLTKKQGSTIGYSTAGAALLGLGVVALAESGSGLAVIGVPSALALITQQVLFNKFKNENLNKNLSQSLSSKSGLDFSLDIKPENYFINQRMSVGPSSMGFNLNPSRPLISLNLKF</sequence>
<feature type="signal peptide" evidence="1">
    <location>
        <begin position="1"/>
        <end position="19"/>
    </location>
</feature>
<dbReference type="EMBL" id="RPHB01000005">
    <property type="protein sequence ID" value="MBW3468510.1"/>
    <property type="molecule type" value="Genomic_DNA"/>
</dbReference>
<evidence type="ECO:0000256" key="1">
    <source>
        <dbReference type="SAM" id="SignalP"/>
    </source>
</evidence>
<reference evidence="2 3" key="1">
    <citation type="journal article" date="2020" name="Syst. Appl. Microbiol.">
        <title>Arthrospiribacter ruber gen. nov., sp. nov., a novel bacterium isolated from Arthrospira cultures.</title>
        <authorList>
            <person name="Waleron M."/>
            <person name="Misztak A."/>
            <person name="Waleron M.M."/>
            <person name="Furmaniak M."/>
            <person name="Mrozik A."/>
            <person name="Waleron K."/>
        </authorList>
    </citation>
    <scope>NUCLEOTIDE SEQUENCE [LARGE SCALE GENOMIC DNA]</scope>
    <source>
        <strain evidence="2 3">DPMB0001</strain>
    </source>
</reference>
<evidence type="ECO:0000313" key="2">
    <source>
        <dbReference type="EMBL" id="MBW3468510.1"/>
    </source>
</evidence>
<accession>A0A951IWI0</accession>
<feature type="chain" id="PRO_5037673806" evidence="1">
    <location>
        <begin position="20"/>
        <end position="459"/>
    </location>
</feature>
<gene>
    <name evidence="2" type="ORF">EGN73_11905</name>
</gene>
<keyword evidence="3" id="KW-1185">Reference proteome</keyword>
<dbReference type="RefSeq" id="WP_219289927.1">
    <property type="nucleotide sequence ID" value="NZ_RPHB01000005.1"/>
</dbReference>
<organism evidence="2 3">
    <name type="scientific">Arthrospiribacter ruber</name>
    <dbReference type="NCBI Taxonomy" id="2487934"/>
    <lineage>
        <taxon>Bacteria</taxon>
        <taxon>Pseudomonadati</taxon>
        <taxon>Bacteroidota</taxon>
        <taxon>Cytophagia</taxon>
        <taxon>Cytophagales</taxon>
        <taxon>Cyclobacteriaceae</taxon>
        <taxon>Arthrospiribacter</taxon>
    </lineage>
</organism>